<gene>
    <name evidence="1" type="ORF">SAMN04490195_1346</name>
</gene>
<name>A0A1H1CS24_9PSED</name>
<organism evidence="1 2">
    <name type="scientific">Pseudomonas moorei</name>
    <dbReference type="NCBI Taxonomy" id="395599"/>
    <lineage>
        <taxon>Bacteria</taxon>
        <taxon>Pseudomonadati</taxon>
        <taxon>Pseudomonadota</taxon>
        <taxon>Gammaproteobacteria</taxon>
        <taxon>Pseudomonadales</taxon>
        <taxon>Pseudomonadaceae</taxon>
        <taxon>Pseudomonas</taxon>
    </lineage>
</organism>
<dbReference type="RefSeq" id="WP_090318961.1">
    <property type="nucleotide sequence ID" value="NZ_FNKJ01000003.1"/>
</dbReference>
<proteinExistence type="predicted"/>
<reference evidence="2" key="1">
    <citation type="submission" date="2016-10" db="EMBL/GenBank/DDBJ databases">
        <authorList>
            <person name="Varghese N."/>
            <person name="Submissions S."/>
        </authorList>
    </citation>
    <scope>NUCLEOTIDE SEQUENCE [LARGE SCALE GENOMIC DNA]</scope>
    <source>
        <strain evidence="2">BS3775</strain>
    </source>
</reference>
<dbReference type="AlphaFoldDB" id="A0A1H1CS24"/>
<protein>
    <submittedName>
        <fullName evidence="1">Uncharacterized protein</fullName>
    </submittedName>
</protein>
<sequence>MPAAPIFAVCAADAGIQALLGVIPRLYPFGEAPEGVTKPYAVWQLVTGSPENYLAGRPDLDGFTLQVDVYAATASSARAVADAISHAIELKAYVVRWGGETKDTPTKLYRSSFDIDWLVPR</sequence>
<keyword evidence="2" id="KW-1185">Reference proteome</keyword>
<dbReference type="OrthoDB" id="5739856at2"/>
<evidence type="ECO:0000313" key="2">
    <source>
        <dbReference type="Proteomes" id="UP000199570"/>
    </source>
</evidence>
<evidence type="ECO:0000313" key="1">
    <source>
        <dbReference type="EMBL" id="SDQ66688.1"/>
    </source>
</evidence>
<dbReference type="Proteomes" id="UP000199570">
    <property type="component" value="Unassembled WGS sequence"/>
</dbReference>
<accession>A0A1H1CS24</accession>
<dbReference type="InterPro" id="IPR021508">
    <property type="entry name" value="Gp17-like"/>
</dbReference>
<dbReference type="EMBL" id="FNKJ01000003">
    <property type="protein sequence ID" value="SDQ66688.1"/>
    <property type="molecule type" value="Genomic_DNA"/>
</dbReference>
<dbReference type="Pfam" id="PF11367">
    <property type="entry name" value="Tail_completion_gp17"/>
    <property type="match status" value="1"/>
</dbReference>